<dbReference type="PANTHER" id="PTHR22642:SF2">
    <property type="entry name" value="PROTEIN LONG AFTER FAR-RED 3"/>
    <property type="match status" value="1"/>
</dbReference>
<reference evidence="3 4" key="1">
    <citation type="journal article" date="2008" name="BMC Genomics">
        <title>Complete genome of Phenylobacterium zucineum - a novel facultative intracellular bacterium isolated from human erythroleukemia cell line K562.</title>
        <authorList>
            <person name="Luo Y."/>
            <person name="Xu X."/>
            <person name="Ding Z."/>
            <person name="Liu Z."/>
            <person name="Zhang B."/>
            <person name="Yan Z."/>
            <person name="Sun J."/>
            <person name="Hu S."/>
            <person name="Hu X."/>
        </authorList>
    </citation>
    <scope>NUCLEOTIDE SEQUENCE [LARGE SCALE GENOMIC DNA]</scope>
    <source>
        <strain evidence="3 4">HLK1</strain>
    </source>
</reference>
<dbReference type="AlphaFoldDB" id="B4R880"/>
<evidence type="ECO:0000259" key="2">
    <source>
        <dbReference type="Pfam" id="PF07969"/>
    </source>
</evidence>
<dbReference type="InterPro" id="IPR013108">
    <property type="entry name" value="Amidohydro_3"/>
</dbReference>
<name>B4R880_PHEZH</name>
<dbReference type="KEGG" id="pzu:PHZ_c2789"/>
<accession>B4R880</accession>
<dbReference type="SUPFAM" id="SSF51556">
    <property type="entry name" value="Metallo-dependent hydrolases"/>
    <property type="match status" value="1"/>
</dbReference>
<dbReference type="InterPro" id="IPR033932">
    <property type="entry name" value="YtcJ-like"/>
</dbReference>
<dbReference type="CDD" id="cd01300">
    <property type="entry name" value="YtcJ_like"/>
    <property type="match status" value="1"/>
</dbReference>
<dbReference type="STRING" id="450851.PHZ_c2789"/>
<dbReference type="InterPro" id="IPR011059">
    <property type="entry name" value="Metal-dep_hydrolase_composite"/>
</dbReference>
<evidence type="ECO:0000256" key="1">
    <source>
        <dbReference type="SAM" id="SignalP"/>
    </source>
</evidence>
<proteinExistence type="predicted"/>
<protein>
    <submittedName>
        <fullName evidence="3">Metal dependent amidohydrolase superfamily protein</fullName>
    </submittedName>
</protein>
<dbReference type="InterPro" id="IPR032466">
    <property type="entry name" value="Metal_Hydrolase"/>
</dbReference>
<keyword evidence="1" id="KW-0732">Signal</keyword>
<evidence type="ECO:0000313" key="4">
    <source>
        <dbReference type="Proteomes" id="UP000001868"/>
    </source>
</evidence>
<feature type="domain" description="Amidohydrolase 3" evidence="2">
    <location>
        <begin position="74"/>
        <end position="555"/>
    </location>
</feature>
<feature type="signal peptide" evidence="1">
    <location>
        <begin position="1"/>
        <end position="24"/>
    </location>
</feature>
<gene>
    <name evidence="3" type="ordered locus">PHZ_c2789</name>
</gene>
<dbReference type="RefSeq" id="WP_012523336.1">
    <property type="nucleotide sequence ID" value="NC_011144.1"/>
</dbReference>
<keyword evidence="3" id="KW-0378">Hydrolase</keyword>
<dbReference type="Gene3D" id="2.30.40.10">
    <property type="entry name" value="Urease, subunit C, domain 1"/>
    <property type="match status" value="1"/>
</dbReference>
<dbReference type="eggNOG" id="COG1574">
    <property type="taxonomic scope" value="Bacteria"/>
</dbReference>
<feature type="chain" id="PRO_5002825231" evidence="1">
    <location>
        <begin position="25"/>
        <end position="558"/>
    </location>
</feature>
<dbReference type="Gene3D" id="3.10.310.70">
    <property type="match status" value="1"/>
</dbReference>
<dbReference type="OrthoDB" id="9811399at2"/>
<dbReference type="Gene3D" id="3.20.20.140">
    <property type="entry name" value="Metal-dependent hydrolases"/>
    <property type="match status" value="1"/>
</dbReference>
<dbReference type="GO" id="GO:0016810">
    <property type="term" value="F:hydrolase activity, acting on carbon-nitrogen (but not peptide) bonds"/>
    <property type="evidence" value="ECO:0007669"/>
    <property type="project" value="InterPro"/>
</dbReference>
<evidence type="ECO:0000313" key="3">
    <source>
        <dbReference type="EMBL" id="ACG79198.1"/>
    </source>
</evidence>
<dbReference type="HOGENOM" id="CLU_009942_1_0_5"/>
<dbReference type="PANTHER" id="PTHR22642">
    <property type="entry name" value="IMIDAZOLONEPROPIONASE"/>
    <property type="match status" value="1"/>
</dbReference>
<dbReference type="Pfam" id="PF07969">
    <property type="entry name" value="Amidohydro_3"/>
    <property type="match status" value="1"/>
</dbReference>
<sequence length="558" mass="59015">MRTPISTPLALLALALLGAGPASAQDADLVIWGGPIHTNAQARPTAEAVTVRGGRIAYVGDRAGAQAQVGPGTRVVDLKGAALFPGFTDGHAHLRGIGERELSLNLEGAKSAAEVTERLAAHLAARKPDGPVWGRGWIETGWPEGRFLHRKDLDHAAPHQPVLLVRADGHALVANTAALKAAGIDETTKAPAGGEILKDADGRPTGMLVDNAMDLVADLRRPPSEADRREAYAAAFKVETAYGWTGVHSMSVEWADVALLEDLAAKGQAPLRVYNAVDVGQAGPLLEGGPRASPDGRITTRAVKIYADGALGSRGAALFEPYADAHQTRGLILTPPEEMKAAMEKAWGSGIQVATHAIGDRGNAVVLDLYEQVFANVPAHVRRAAPRWRVEHAQVVRPADIRRFTDHAVIASMQPSHAIGDLHFAPARLGDERLDGAYAWKSLTDAGAVVVGGSDAPVERGDPLIEFYAAVARKDLAGFSTPAWRPKEALSRAEALKLFTSNAAFARFAEDELGSIEPGKRADLSAFSVDLMTAPAEAIPKGHAVLTVVDGQVVFERR</sequence>
<dbReference type="SUPFAM" id="SSF51338">
    <property type="entry name" value="Composite domain of metallo-dependent hydrolases"/>
    <property type="match status" value="1"/>
</dbReference>
<dbReference type="EMBL" id="CP000747">
    <property type="protein sequence ID" value="ACG79198.1"/>
    <property type="molecule type" value="Genomic_DNA"/>
</dbReference>
<dbReference type="Proteomes" id="UP000001868">
    <property type="component" value="Chromosome"/>
</dbReference>
<keyword evidence="4" id="KW-1185">Reference proteome</keyword>
<organism evidence="3 4">
    <name type="scientific">Phenylobacterium zucineum (strain HLK1)</name>
    <dbReference type="NCBI Taxonomy" id="450851"/>
    <lineage>
        <taxon>Bacteria</taxon>
        <taxon>Pseudomonadati</taxon>
        <taxon>Pseudomonadota</taxon>
        <taxon>Alphaproteobacteria</taxon>
        <taxon>Caulobacterales</taxon>
        <taxon>Caulobacteraceae</taxon>
        <taxon>Phenylobacterium</taxon>
    </lineage>
</organism>